<reference evidence="1 2" key="1">
    <citation type="submission" date="2015-06" db="EMBL/GenBank/DDBJ databases">
        <authorList>
            <person name="Ju K.-S."/>
            <person name="Doroghazi J.R."/>
            <person name="Metcalf W.W."/>
        </authorList>
    </citation>
    <scope>NUCLEOTIDE SEQUENCE [LARGE SCALE GENOMIC DNA]</scope>
    <source>
        <strain evidence="1 2">NRRL 3414</strain>
    </source>
</reference>
<dbReference type="AlphaFoldDB" id="A0A0J7Z9L2"/>
<evidence type="ECO:0000313" key="2">
    <source>
        <dbReference type="Proteomes" id="UP000037432"/>
    </source>
</evidence>
<organism evidence="1 2">
    <name type="scientific">Streptomyces viridochromogenes</name>
    <dbReference type="NCBI Taxonomy" id="1938"/>
    <lineage>
        <taxon>Bacteria</taxon>
        <taxon>Bacillati</taxon>
        <taxon>Actinomycetota</taxon>
        <taxon>Actinomycetes</taxon>
        <taxon>Kitasatosporales</taxon>
        <taxon>Streptomycetaceae</taxon>
        <taxon>Streptomyces</taxon>
    </lineage>
</organism>
<name>A0A0J7Z9L2_STRVR</name>
<protein>
    <submittedName>
        <fullName evidence="1">Uncharacterized protein</fullName>
    </submittedName>
</protein>
<accession>A0A0J7Z9L2</accession>
<gene>
    <name evidence="1" type="ORF">ACM01_23020</name>
</gene>
<dbReference type="PATRIC" id="fig|1938.3.peg.3494"/>
<dbReference type="Proteomes" id="UP000037432">
    <property type="component" value="Unassembled WGS sequence"/>
</dbReference>
<proteinExistence type="predicted"/>
<evidence type="ECO:0000313" key="1">
    <source>
        <dbReference type="EMBL" id="KMS72499.1"/>
    </source>
</evidence>
<dbReference type="EMBL" id="LFNT01000027">
    <property type="protein sequence ID" value="KMS72499.1"/>
    <property type="molecule type" value="Genomic_DNA"/>
</dbReference>
<sequence length="156" mass="17543">MAERADEPPEHARFAAYTLQLEHSAPAEEPVLVRRVLTDPDRTMAESAVTRHLDRRAAAIHATSAYTEWAESMTAATAGHGFLTDRLREWTLFRAVCLTHPWDPEALTRSSNWLQLKLAEAPATPTPALTLLADQGRTKRIRHLARTSLRLRREGT</sequence>
<comment type="caution">
    <text evidence="1">The sequence shown here is derived from an EMBL/GenBank/DDBJ whole genome shotgun (WGS) entry which is preliminary data.</text>
</comment>